<keyword evidence="5" id="KW-0812">Transmembrane</keyword>
<feature type="region of interest" description="Disordered" evidence="4">
    <location>
        <begin position="804"/>
        <end position="832"/>
    </location>
</feature>
<dbReference type="InterPro" id="IPR018080">
    <property type="entry name" value="Band_7/stomatin-like_CS"/>
</dbReference>
<evidence type="ECO:0000256" key="1">
    <source>
        <dbReference type="ARBA" id="ARBA00004370"/>
    </source>
</evidence>
<evidence type="ECO:0000256" key="5">
    <source>
        <dbReference type="SAM" id="Phobius"/>
    </source>
</evidence>
<dbReference type="InterPro" id="IPR001972">
    <property type="entry name" value="Stomatin_HflK_fam"/>
</dbReference>
<gene>
    <name evidence="7" type="ORF">DNTS_020661</name>
</gene>
<reference evidence="7 8" key="1">
    <citation type="journal article" date="2019" name="Sci. Data">
        <title>Hybrid genome assembly and annotation of Danionella translucida.</title>
        <authorList>
            <person name="Kadobianskyi M."/>
            <person name="Schulze L."/>
            <person name="Schuelke M."/>
            <person name="Judkewitz B."/>
        </authorList>
    </citation>
    <scope>NUCLEOTIDE SEQUENCE [LARGE SCALE GENOMIC DNA]</scope>
    <source>
        <strain evidence="7 8">Bolton</strain>
    </source>
</reference>
<evidence type="ECO:0000313" key="8">
    <source>
        <dbReference type="Proteomes" id="UP000316079"/>
    </source>
</evidence>
<dbReference type="SUPFAM" id="SSF117892">
    <property type="entry name" value="Band 7/SPFH domain"/>
    <property type="match status" value="1"/>
</dbReference>
<dbReference type="STRING" id="623744.A0A553PZU2"/>
<comment type="caution">
    <text evidence="7">The sequence shown here is derived from an EMBL/GenBank/DDBJ whole genome shotgun (WGS) entry which is preliminary data.</text>
</comment>
<dbReference type="Pfam" id="PF14771">
    <property type="entry name" value="DUF4476"/>
    <property type="match status" value="1"/>
</dbReference>
<feature type="compositionally biased region" description="Polar residues" evidence="4">
    <location>
        <begin position="315"/>
        <end position="331"/>
    </location>
</feature>
<dbReference type="SMART" id="SM00244">
    <property type="entry name" value="PHB"/>
    <property type="match status" value="1"/>
</dbReference>
<proteinExistence type="inferred from homology"/>
<dbReference type="PROSITE" id="PS01270">
    <property type="entry name" value="BAND_7"/>
    <property type="match status" value="1"/>
</dbReference>
<keyword evidence="5" id="KW-1133">Transmembrane helix</keyword>
<feature type="transmembrane region" description="Helical" evidence="5">
    <location>
        <begin position="869"/>
        <end position="894"/>
    </location>
</feature>
<dbReference type="PANTHER" id="PTHR14880:SF2">
    <property type="entry name" value="PROLINE AND SERINE-RICH PROTEIN 1"/>
    <property type="match status" value="1"/>
</dbReference>
<dbReference type="FunFam" id="3.30.479.30:FF:000002">
    <property type="entry name" value="band 7 protein AGAP004871"/>
    <property type="match status" value="1"/>
</dbReference>
<comment type="similarity">
    <text evidence="2">Belongs to the band 7/mec-2 family.</text>
</comment>
<evidence type="ECO:0000259" key="6">
    <source>
        <dbReference type="SMART" id="SM00244"/>
    </source>
</evidence>
<evidence type="ECO:0000256" key="3">
    <source>
        <dbReference type="ARBA" id="ARBA00023136"/>
    </source>
</evidence>
<feature type="compositionally biased region" description="Polar residues" evidence="4">
    <location>
        <begin position="584"/>
        <end position="602"/>
    </location>
</feature>
<dbReference type="InterPro" id="IPR042616">
    <property type="entry name" value="PROSER1"/>
</dbReference>
<organism evidence="7 8">
    <name type="scientific">Danionella cerebrum</name>
    <dbReference type="NCBI Taxonomy" id="2873325"/>
    <lineage>
        <taxon>Eukaryota</taxon>
        <taxon>Metazoa</taxon>
        <taxon>Chordata</taxon>
        <taxon>Craniata</taxon>
        <taxon>Vertebrata</taxon>
        <taxon>Euteleostomi</taxon>
        <taxon>Actinopterygii</taxon>
        <taxon>Neopterygii</taxon>
        <taxon>Teleostei</taxon>
        <taxon>Ostariophysi</taxon>
        <taxon>Cypriniformes</taxon>
        <taxon>Danionidae</taxon>
        <taxon>Danioninae</taxon>
        <taxon>Danionella</taxon>
    </lineage>
</organism>
<dbReference type="InterPro" id="IPR028011">
    <property type="entry name" value="DUF4476"/>
</dbReference>
<dbReference type="OrthoDB" id="5968166at2759"/>
<dbReference type="Proteomes" id="UP000316079">
    <property type="component" value="Unassembled WGS sequence"/>
</dbReference>
<protein>
    <recommendedName>
        <fullName evidence="6">Band 7 domain-containing protein</fullName>
    </recommendedName>
</protein>
<feature type="compositionally biased region" description="Polar residues" evidence="4">
    <location>
        <begin position="250"/>
        <end position="274"/>
    </location>
</feature>
<dbReference type="Gene3D" id="6.10.250.2090">
    <property type="match status" value="1"/>
</dbReference>
<dbReference type="EMBL" id="SRMA01026496">
    <property type="protein sequence ID" value="TRY83156.1"/>
    <property type="molecule type" value="Genomic_DNA"/>
</dbReference>
<dbReference type="InterPro" id="IPR036013">
    <property type="entry name" value="Band_7/SPFH_dom_sf"/>
</dbReference>
<evidence type="ECO:0000256" key="4">
    <source>
        <dbReference type="SAM" id="MobiDB-lite"/>
    </source>
</evidence>
<feature type="compositionally biased region" description="Polar residues" evidence="4">
    <location>
        <begin position="513"/>
        <end position="524"/>
    </location>
</feature>
<keyword evidence="3 5" id="KW-0472">Membrane</keyword>
<dbReference type="Pfam" id="PF01145">
    <property type="entry name" value="Band_7"/>
    <property type="match status" value="1"/>
</dbReference>
<dbReference type="InterPro" id="IPR001107">
    <property type="entry name" value="Band_7"/>
</dbReference>
<feature type="domain" description="Band 7" evidence="6">
    <location>
        <begin position="889"/>
        <end position="1048"/>
    </location>
</feature>
<keyword evidence="8" id="KW-1185">Reference proteome</keyword>
<dbReference type="Gene3D" id="3.30.479.30">
    <property type="entry name" value="Band 7 domain"/>
    <property type="match status" value="1"/>
</dbReference>
<dbReference type="AlphaFoldDB" id="A0A553PZU2"/>
<dbReference type="GO" id="GO:0016020">
    <property type="term" value="C:membrane"/>
    <property type="evidence" value="ECO:0007669"/>
    <property type="project" value="UniProtKB-SubCell"/>
</dbReference>
<feature type="compositionally biased region" description="Polar residues" evidence="4">
    <location>
        <begin position="404"/>
        <end position="449"/>
    </location>
</feature>
<feature type="compositionally biased region" description="Low complexity" evidence="4">
    <location>
        <begin position="352"/>
        <end position="367"/>
    </location>
</feature>
<feature type="compositionally biased region" description="Polar residues" evidence="4">
    <location>
        <begin position="564"/>
        <end position="573"/>
    </location>
</feature>
<feature type="region of interest" description="Disordered" evidence="4">
    <location>
        <begin position="240"/>
        <end position="602"/>
    </location>
</feature>
<comment type="subcellular location">
    <subcellularLocation>
        <location evidence="1">Membrane</location>
    </subcellularLocation>
</comment>
<evidence type="ECO:0000256" key="2">
    <source>
        <dbReference type="ARBA" id="ARBA00008164"/>
    </source>
</evidence>
<dbReference type="PRINTS" id="PR00721">
    <property type="entry name" value="STOMATIN"/>
</dbReference>
<sequence length="1117" mass="116117">MDKKSFDIVLDEIRKCVLTDQRIKAIEQVIGYFSSEQVIDILKYFLWAEPMMKAVKALQHKMVAIPTTKVANILNCFTFSKDRIIVLELIALNISDAQNYRPVEDVFRTHLAEKKHARKILEQVCKVGCKAPVAMISSCGMIPGNPYPKGKPSQVTGTFPGIPPKKDGEDATLDGKGIAARILGPSKPSPSTYNPHRPVPYPIPPCRSHATIAPSAYNNAGLVSVGGVITARVPPPPYRATPNLAGYSRPASQNQLSNTSGAPAISTPSSSVPSQPEPTTPIAPVFPGMVPSQNTLTQTPPPAPSPSVIKGPPFQASSPQVASNSSGQNTPVPSPFHGMPPSGRNTPSVIKSHTPSGTPCGTPGPGTSIPPSPFHNSARSETPSGGPTPSPRAIGEAVGLTSKKGYSSSTDPQSGLSLAGVSTSQSHSVIRSYTPSGMSSLTPGTNQGMQGVGGLPVAPAAPSPKPSSGLTSQAAINSPAGAFFNENSSPMARHGGSSGSNSPVPSAFKGPSRSGTPSLSSLVMPNSAGLTRPMSMAHGTASPQSSLPNNMALSGLHGFPTAVGAQSGNSPSPHFSAVSPFPGAQSSISTAPPVSTSYTGLAHSSAQTPSPFGIGLTTAPSVFPGLPPGPNPAFPGFGGSGPPAAGSPVLSSLMGIAGSSSSVATVAPLQAAAVAAAAAAGVASSSPVLPGFASAFSSNFNPALVGQTGLTGSLQPPGGAAFPGLLSFPPGMPGFTPAASPAALSGLHNSAMQLTLHQLWTPTLLSRMDLPTTLVPQGQVSLCNQVCIPHWDGSKSHLETLDKATPFKGKGSSSTNTPLSHLKQPKSSASPVSHYHHHCMEMESEVERGAQSKQQLIGKSKGGLGCCGWILVILSAFFSILIFPITIFISLKIVKEYERAVMFRLGRITSRNAKGPGIFFVIPCTDSFVKVDLRTISFDIPPQEILTKDSVTVSVDGVVYFRVHDPVASVANVTNADYSTRLLAQTTLRNVLGTKNLSEVLSDREGISQSMQMTLDEATDPWGIKVERVEIKDVKLPQQLQRAMAAEAEATREARAKVTEGEMNASRALKEASLVIAEAPSALQLRYLQTLNTIAAEKNSTIIFPLPMDVITHFMKK</sequence>
<dbReference type="PANTHER" id="PTHR14880">
    <property type="entry name" value="PROLINE AND SERINE-RICH PROTEIN 1"/>
    <property type="match status" value="1"/>
</dbReference>
<feature type="compositionally biased region" description="Polar residues" evidence="4">
    <location>
        <begin position="811"/>
        <end position="831"/>
    </location>
</feature>
<evidence type="ECO:0000313" key="7">
    <source>
        <dbReference type="EMBL" id="TRY83156.1"/>
    </source>
</evidence>
<feature type="compositionally biased region" description="Polar residues" evidence="4">
    <location>
        <begin position="541"/>
        <end position="552"/>
    </location>
</feature>
<accession>A0A553PZU2</accession>
<name>A0A553PZU2_9TELE</name>